<name>A0A835PDG0_VANPL</name>
<dbReference type="PANTHER" id="PTHR23213">
    <property type="entry name" value="FORMIN-RELATED"/>
    <property type="match status" value="1"/>
</dbReference>
<dbReference type="AlphaFoldDB" id="A0A835PDG0"/>
<protein>
    <submittedName>
        <fullName evidence="1">Uncharacterized protein</fullName>
    </submittedName>
</protein>
<reference evidence="1 2" key="1">
    <citation type="journal article" date="2020" name="Nat. Food">
        <title>A phased Vanilla planifolia genome enables genetic improvement of flavour and production.</title>
        <authorList>
            <person name="Hasing T."/>
            <person name="Tang H."/>
            <person name="Brym M."/>
            <person name="Khazi F."/>
            <person name="Huang T."/>
            <person name="Chambers A.H."/>
        </authorList>
    </citation>
    <scope>NUCLEOTIDE SEQUENCE [LARGE SCALE GENOMIC DNA]</scope>
    <source>
        <tissue evidence="1">Leaf</tissue>
    </source>
</reference>
<accession>A0A835PDG0</accession>
<dbReference type="InterPro" id="IPR042201">
    <property type="entry name" value="FH2_Formin_sf"/>
</dbReference>
<dbReference type="PANTHER" id="PTHR23213:SF368">
    <property type="entry name" value="HISTONE H3-K79 METHYLTRANSFERASE"/>
    <property type="match status" value="1"/>
</dbReference>
<dbReference type="InterPro" id="IPR027643">
    <property type="entry name" value="Formin-like_plant"/>
</dbReference>
<sequence length="107" mass="11830">MPRSKPEEGDVECRRLGLGVVSGLADDLRNVRISASLDSGALGVAVMKLAGGIGKVREVFRLNEALNPNEKNVRFHDSMLEFLKKAEVVLMELQAQEVLQSPWLRDN</sequence>
<dbReference type="Proteomes" id="UP000636800">
    <property type="component" value="Unassembled WGS sequence"/>
</dbReference>
<comment type="caution">
    <text evidence="1">The sequence shown here is derived from an EMBL/GenBank/DDBJ whole genome shotgun (WGS) entry which is preliminary data.</text>
</comment>
<proteinExistence type="predicted"/>
<keyword evidence="2" id="KW-1185">Reference proteome</keyword>
<evidence type="ECO:0000313" key="2">
    <source>
        <dbReference type="Proteomes" id="UP000636800"/>
    </source>
</evidence>
<dbReference type="Gene3D" id="1.20.58.2220">
    <property type="entry name" value="Formin, FH2 domain"/>
    <property type="match status" value="1"/>
</dbReference>
<dbReference type="OrthoDB" id="60033at2759"/>
<dbReference type="GO" id="GO:0045010">
    <property type="term" value="P:actin nucleation"/>
    <property type="evidence" value="ECO:0007669"/>
    <property type="project" value="InterPro"/>
</dbReference>
<gene>
    <name evidence="1" type="ORF">HPP92_027062</name>
</gene>
<organism evidence="1 2">
    <name type="scientific">Vanilla planifolia</name>
    <name type="common">Vanilla</name>
    <dbReference type="NCBI Taxonomy" id="51239"/>
    <lineage>
        <taxon>Eukaryota</taxon>
        <taxon>Viridiplantae</taxon>
        <taxon>Streptophyta</taxon>
        <taxon>Embryophyta</taxon>
        <taxon>Tracheophyta</taxon>
        <taxon>Spermatophyta</taxon>
        <taxon>Magnoliopsida</taxon>
        <taxon>Liliopsida</taxon>
        <taxon>Asparagales</taxon>
        <taxon>Orchidaceae</taxon>
        <taxon>Vanilloideae</taxon>
        <taxon>Vanilleae</taxon>
        <taxon>Vanilla</taxon>
    </lineage>
</organism>
<dbReference type="EMBL" id="JADCNL010000135">
    <property type="protein sequence ID" value="KAG0450121.1"/>
    <property type="molecule type" value="Genomic_DNA"/>
</dbReference>
<evidence type="ECO:0000313" key="1">
    <source>
        <dbReference type="EMBL" id="KAG0450121.1"/>
    </source>
</evidence>
<dbReference type="GO" id="GO:0051015">
    <property type="term" value="F:actin filament binding"/>
    <property type="evidence" value="ECO:0007669"/>
    <property type="project" value="InterPro"/>
</dbReference>